<reference evidence="4" key="1">
    <citation type="submission" date="2014-11" db="EMBL/GenBank/DDBJ databases">
        <authorList>
            <person name="Otto D Thomas"/>
            <person name="Naeem Raeece"/>
        </authorList>
    </citation>
    <scope>NUCLEOTIDE SEQUENCE</scope>
</reference>
<sequence length="217" mass="24232">MVRFLAAEGANVEAADAEGHKVLQIACDVAERGLYHFTGYYGNSPVPTSNDVAFSFILNETLQDLVAKTSVVTLQSIRVGRSSWPLRLLQFFITWGFEELVEPLLSRGVDVNVVDDLGYIPLIRAARKQKHTILQLLIDWGADVNGKDQEGCTALGHVLERNPRFPFLFLRPRVSKQLRRFSAVTVHRCEGCECSGSFALSYEAVQREAILLHQGSR</sequence>
<accession>A0A0G4HA73</accession>
<gene>
    <name evidence="4" type="ORF">Cvel_25454</name>
</gene>
<dbReference type="EMBL" id="CDMZ01002080">
    <property type="protein sequence ID" value="CEM40653.1"/>
    <property type="molecule type" value="Genomic_DNA"/>
</dbReference>
<organism evidence="4">
    <name type="scientific">Chromera velia CCMP2878</name>
    <dbReference type="NCBI Taxonomy" id="1169474"/>
    <lineage>
        <taxon>Eukaryota</taxon>
        <taxon>Sar</taxon>
        <taxon>Alveolata</taxon>
        <taxon>Colpodellida</taxon>
        <taxon>Chromeraceae</taxon>
        <taxon>Chromera</taxon>
    </lineage>
</organism>
<dbReference type="InterPro" id="IPR036770">
    <property type="entry name" value="Ankyrin_rpt-contain_sf"/>
</dbReference>
<name>A0A0G4HA73_9ALVE</name>
<dbReference type="InterPro" id="IPR050745">
    <property type="entry name" value="Multifunctional_regulatory"/>
</dbReference>
<dbReference type="PANTHER" id="PTHR24189">
    <property type="entry name" value="MYOTROPHIN"/>
    <property type="match status" value="1"/>
</dbReference>
<evidence type="ECO:0000256" key="1">
    <source>
        <dbReference type="ARBA" id="ARBA00022737"/>
    </source>
</evidence>
<dbReference type="AlphaFoldDB" id="A0A0G4HA73"/>
<dbReference type="Gene3D" id="1.25.40.20">
    <property type="entry name" value="Ankyrin repeat-containing domain"/>
    <property type="match status" value="1"/>
</dbReference>
<proteinExistence type="predicted"/>
<dbReference type="PhylomeDB" id="A0A0G4HA73"/>
<dbReference type="PANTHER" id="PTHR24189:SF50">
    <property type="entry name" value="ANKYRIN REPEAT AND SOCS BOX PROTEIN 2"/>
    <property type="match status" value="1"/>
</dbReference>
<evidence type="ECO:0000313" key="4">
    <source>
        <dbReference type="EMBL" id="CEM40653.1"/>
    </source>
</evidence>
<keyword evidence="2 3" id="KW-0040">ANK repeat</keyword>
<protein>
    <submittedName>
        <fullName evidence="4">Uncharacterized protein</fullName>
    </submittedName>
</protein>
<dbReference type="PROSITE" id="PS50297">
    <property type="entry name" value="ANK_REP_REGION"/>
    <property type="match status" value="1"/>
</dbReference>
<dbReference type="PROSITE" id="PS50088">
    <property type="entry name" value="ANK_REPEAT"/>
    <property type="match status" value="1"/>
</dbReference>
<dbReference type="VEuPathDB" id="CryptoDB:Cvel_25454"/>
<evidence type="ECO:0000256" key="3">
    <source>
        <dbReference type="PROSITE-ProRule" id="PRU00023"/>
    </source>
</evidence>
<evidence type="ECO:0000256" key="2">
    <source>
        <dbReference type="ARBA" id="ARBA00023043"/>
    </source>
</evidence>
<feature type="repeat" description="ANK" evidence="3">
    <location>
        <begin position="117"/>
        <end position="149"/>
    </location>
</feature>
<dbReference type="Pfam" id="PF12796">
    <property type="entry name" value="Ank_2"/>
    <property type="match status" value="1"/>
</dbReference>
<dbReference type="InterPro" id="IPR002110">
    <property type="entry name" value="Ankyrin_rpt"/>
</dbReference>
<dbReference type="SUPFAM" id="SSF48403">
    <property type="entry name" value="Ankyrin repeat"/>
    <property type="match status" value="1"/>
</dbReference>
<keyword evidence="1" id="KW-0677">Repeat</keyword>